<dbReference type="RefSeq" id="WP_082663133.1">
    <property type="nucleotide sequence ID" value="NZ_LDQV01000012.1"/>
</dbReference>
<dbReference type="GO" id="GO:0008080">
    <property type="term" value="F:N-acetyltransferase activity"/>
    <property type="evidence" value="ECO:0007669"/>
    <property type="project" value="InterPro"/>
</dbReference>
<dbReference type="GO" id="GO:1905502">
    <property type="term" value="F:acetyl-CoA binding"/>
    <property type="evidence" value="ECO:0007669"/>
    <property type="project" value="TreeGrafter"/>
</dbReference>
<dbReference type="EMBL" id="LDQV01000012">
    <property type="protein sequence ID" value="KTR27666.1"/>
    <property type="molecule type" value="Genomic_DNA"/>
</dbReference>
<proteinExistence type="predicted"/>
<dbReference type="PANTHER" id="PTHR13538:SF4">
    <property type="entry name" value="N-ALPHA-ACETYLTRANSFERASE 80"/>
    <property type="match status" value="1"/>
</dbReference>
<dbReference type="SUPFAM" id="SSF55729">
    <property type="entry name" value="Acyl-CoA N-acyltransferases (Nat)"/>
    <property type="match status" value="1"/>
</dbReference>
<dbReference type="AlphaFoldDB" id="A0AAW3MFQ4"/>
<dbReference type="PANTHER" id="PTHR13538">
    <property type="entry name" value="N-ACETYLTRANSFERASE 6"/>
    <property type="match status" value="1"/>
</dbReference>
<evidence type="ECO:0000259" key="1">
    <source>
        <dbReference type="PROSITE" id="PS51186"/>
    </source>
</evidence>
<dbReference type="Pfam" id="PF00583">
    <property type="entry name" value="Acetyltransf_1"/>
    <property type="match status" value="1"/>
</dbReference>
<comment type="caution">
    <text evidence="2">The sequence shown here is derived from an EMBL/GenBank/DDBJ whole genome shotgun (WGS) entry which is preliminary data.</text>
</comment>
<dbReference type="InterPro" id="IPR039840">
    <property type="entry name" value="NAA80"/>
</dbReference>
<dbReference type="Gene3D" id="3.40.630.30">
    <property type="match status" value="1"/>
</dbReference>
<name>A0AAW3MFQ4_9BACL</name>
<accession>A0AAW3MFQ4</accession>
<evidence type="ECO:0000313" key="3">
    <source>
        <dbReference type="Proteomes" id="UP000072605"/>
    </source>
</evidence>
<gene>
    <name evidence="2" type="ORF">RSA11_03075</name>
</gene>
<dbReference type="PROSITE" id="PS51186">
    <property type="entry name" value="GNAT"/>
    <property type="match status" value="1"/>
</dbReference>
<protein>
    <recommendedName>
        <fullName evidence="1">N-acetyltransferase domain-containing protein</fullName>
    </recommendedName>
</protein>
<dbReference type="InterPro" id="IPR016181">
    <property type="entry name" value="Acyl_CoA_acyltransferase"/>
</dbReference>
<dbReference type="CDD" id="cd04301">
    <property type="entry name" value="NAT_SF"/>
    <property type="match status" value="1"/>
</dbReference>
<dbReference type="Proteomes" id="UP000072605">
    <property type="component" value="Unassembled WGS sequence"/>
</dbReference>
<sequence length="166" mass="19024">MIIDTLSNHPEQLEVVATMIHTEFVQKKKGTTPYEQIKSFLDKKSDESYPVTLIALDDVTCIGTVSLFENDLKERPDYTPWLASLFVEKVYRNQGIAQQLINQLIIHAKSRQITIIYLKTENASAYYKKLGWTLVEAIETTNSPMYIFAYNIDDASFVLVSDNSNY</sequence>
<dbReference type="InterPro" id="IPR000182">
    <property type="entry name" value="GNAT_dom"/>
</dbReference>
<reference evidence="2 3" key="1">
    <citation type="journal article" date="2016" name="Front. Microbiol.">
        <title>Genomic Resource of Rice Seed Associated Bacteria.</title>
        <authorList>
            <person name="Midha S."/>
            <person name="Bansal K."/>
            <person name="Sharma S."/>
            <person name="Kumar N."/>
            <person name="Patil P.P."/>
            <person name="Chaudhry V."/>
            <person name="Patil P.B."/>
        </authorList>
    </citation>
    <scope>NUCLEOTIDE SEQUENCE [LARGE SCALE GENOMIC DNA]</scope>
    <source>
        <strain evidence="2 3">RSA11</strain>
    </source>
</reference>
<feature type="domain" description="N-acetyltransferase" evidence="1">
    <location>
        <begin position="1"/>
        <end position="153"/>
    </location>
</feature>
<organism evidence="2 3">
    <name type="scientific">Exiguobacterium indicum</name>
    <dbReference type="NCBI Taxonomy" id="296995"/>
    <lineage>
        <taxon>Bacteria</taxon>
        <taxon>Bacillati</taxon>
        <taxon>Bacillota</taxon>
        <taxon>Bacilli</taxon>
        <taxon>Bacillales</taxon>
        <taxon>Bacillales Family XII. Incertae Sedis</taxon>
        <taxon>Exiguobacterium</taxon>
    </lineage>
</organism>
<evidence type="ECO:0000313" key="2">
    <source>
        <dbReference type="EMBL" id="KTR27666.1"/>
    </source>
</evidence>
<dbReference type="GO" id="GO:0005737">
    <property type="term" value="C:cytoplasm"/>
    <property type="evidence" value="ECO:0007669"/>
    <property type="project" value="TreeGrafter"/>
</dbReference>